<protein>
    <submittedName>
        <fullName evidence="2">U11u12 small nuclear ribonucleo 25 kDa</fullName>
    </submittedName>
</protein>
<dbReference type="Gene3D" id="3.10.20.90">
    <property type="entry name" value="Phosphatidylinositol 3-kinase Catalytic Subunit, Chain A, domain 1"/>
    <property type="match status" value="1"/>
</dbReference>
<dbReference type="Proteomes" id="UP000594638">
    <property type="component" value="Unassembled WGS sequence"/>
</dbReference>
<accession>A0A8S0R3Q6</accession>
<evidence type="ECO:0000313" key="3">
    <source>
        <dbReference type="Proteomes" id="UP000594638"/>
    </source>
</evidence>
<dbReference type="GO" id="GO:0000398">
    <property type="term" value="P:mRNA splicing, via spliceosome"/>
    <property type="evidence" value="ECO:0007669"/>
    <property type="project" value="InterPro"/>
</dbReference>
<proteinExistence type="predicted"/>
<dbReference type="InterPro" id="IPR039690">
    <property type="entry name" value="SNRNP25"/>
</dbReference>
<dbReference type="InterPro" id="IPR040610">
    <property type="entry name" value="SNRNP25_ubiquitin"/>
</dbReference>
<evidence type="ECO:0000313" key="2">
    <source>
        <dbReference type="EMBL" id="CAA2973043.1"/>
    </source>
</evidence>
<dbReference type="SUPFAM" id="SSF54236">
    <property type="entry name" value="Ubiquitin-like"/>
    <property type="match status" value="1"/>
</dbReference>
<keyword evidence="3" id="KW-1185">Reference proteome</keyword>
<sequence length="221" mass="25657">MHIVEKDDDFYAPTVPNGSMSSAFHYSPLFCVDNFSRRSFSYNKLPEEPLRLTVLKLDGSSFEIQVAKNGRVRELKLAVEAAFGHLPTTGAGRVSWPHVWGQFCLSYNGHKLLNDNCYLETYKIKDGDQLRFIRHDSINYNLARTQSEKEDSDLDDEPDNFRDRQENVQSHYIEILENKQDDRVEFNKGVVANYEYKLTHLLRGWFPFHKLPSSDASEEDD</sequence>
<feature type="domain" description="SNRNP25 ubiquitin-like" evidence="1">
    <location>
        <begin position="50"/>
        <end position="135"/>
    </location>
</feature>
<dbReference type="Gramene" id="OE9A098950T1">
    <property type="protein sequence ID" value="OE9A098950C1"/>
    <property type="gene ID" value="OE9A098950"/>
</dbReference>
<dbReference type="Pfam" id="PF18036">
    <property type="entry name" value="Ubiquitin_4"/>
    <property type="match status" value="1"/>
</dbReference>
<organism evidence="2 3">
    <name type="scientific">Olea europaea subsp. europaea</name>
    <dbReference type="NCBI Taxonomy" id="158383"/>
    <lineage>
        <taxon>Eukaryota</taxon>
        <taxon>Viridiplantae</taxon>
        <taxon>Streptophyta</taxon>
        <taxon>Embryophyta</taxon>
        <taxon>Tracheophyta</taxon>
        <taxon>Spermatophyta</taxon>
        <taxon>Magnoliopsida</taxon>
        <taxon>eudicotyledons</taxon>
        <taxon>Gunneridae</taxon>
        <taxon>Pentapetalae</taxon>
        <taxon>asterids</taxon>
        <taxon>lamiids</taxon>
        <taxon>Lamiales</taxon>
        <taxon>Oleaceae</taxon>
        <taxon>Oleeae</taxon>
        <taxon>Olea</taxon>
    </lineage>
</organism>
<dbReference type="InterPro" id="IPR029071">
    <property type="entry name" value="Ubiquitin-like_domsf"/>
</dbReference>
<dbReference type="PANTHER" id="PTHR14942:SF9">
    <property type="entry name" value="OS02G0188500 PROTEIN"/>
    <property type="match status" value="1"/>
</dbReference>
<dbReference type="EMBL" id="CACTIH010002081">
    <property type="protein sequence ID" value="CAA2973043.1"/>
    <property type="molecule type" value="Genomic_DNA"/>
</dbReference>
<dbReference type="CDD" id="cd17058">
    <property type="entry name" value="Ubl_SNRNP25"/>
    <property type="match status" value="1"/>
</dbReference>
<reference evidence="2 3" key="1">
    <citation type="submission" date="2019-12" db="EMBL/GenBank/DDBJ databases">
        <authorList>
            <person name="Alioto T."/>
            <person name="Alioto T."/>
            <person name="Gomez Garrido J."/>
        </authorList>
    </citation>
    <scope>NUCLEOTIDE SEQUENCE [LARGE SCALE GENOMIC DNA]</scope>
</reference>
<dbReference type="PANTHER" id="PTHR14942">
    <property type="entry name" value="U11/U12 SMALL NUCLEAR RIBONUCLEOPROTEIN 25 KDA PROTEIN"/>
    <property type="match status" value="1"/>
</dbReference>
<evidence type="ECO:0000259" key="1">
    <source>
        <dbReference type="Pfam" id="PF18036"/>
    </source>
</evidence>
<dbReference type="OrthoDB" id="72819at2759"/>
<gene>
    <name evidence="2" type="ORF">OLEA9_A098950</name>
</gene>
<name>A0A8S0R3Q6_OLEEU</name>
<comment type="caution">
    <text evidence="2">The sequence shown here is derived from an EMBL/GenBank/DDBJ whole genome shotgun (WGS) entry which is preliminary data.</text>
</comment>
<dbReference type="AlphaFoldDB" id="A0A8S0R3Q6"/>